<gene>
    <name evidence="3" type="primary">LOC106539171</name>
</gene>
<protein>
    <submittedName>
        <fullName evidence="3">Uncharacterized protein LOC106539171 isoform X1</fullName>
    </submittedName>
</protein>
<organism evidence="2 3">
    <name type="scientific">Thamnophis sirtalis</name>
    <dbReference type="NCBI Taxonomy" id="35019"/>
    <lineage>
        <taxon>Eukaryota</taxon>
        <taxon>Metazoa</taxon>
        <taxon>Chordata</taxon>
        <taxon>Craniata</taxon>
        <taxon>Vertebrata</taxon>
        <taxon>Euteleostomi</taxon>
        <taxon>Lepidosauria</taxon>
        <taxon>Squamata</taxon>
        <taxon>Bifurcata</taxon>
        <taxon>Unidentata</taxon>
        <taxon>Episquamata</taxon>
        <taxon>Toxicofera</taxon>
        <taxon>Serpentes</taxon>
        <taxon>Colubroidea</taxon>
        <taxon>Colubridae</taxon>
        <taxon>Natricinae</taxon>
        <taxon>Thamnophis</taxon>
    </lineage>
</organism>
<dbReference type="Proteomes" id="UP000504617">
    <property type="component" value="Unplaced"/>
</dbReference>
<feature type="compositionally biased region" description="Basic residues" evidence="1">
    <location>
        <begin position="1"/>
        <end position="20"/>
    </location>
</feature>
<evidence type="ECO:0000313" key="3">
    <source>
        <dbReference type="RefSeq" id="XP_013909355.1"/>
    </source>
</evidence>
<name>A0A6I9XY11_9SAUR</name>
<evidence type="ECO:0000256" key="1">
    <source>
        <dbReference type="SAM" id="MobiDB-lite"/>
    </source>
</evidence>
<evidence type="ECO:0000313" key="2">
    <source>
        <dbReference type="Proteomes" id="UP000504617"/>
    </source>
</evidence>
<reference evidence="3" key="1">
    <citation type="submission" date="2025-08" db="UniProtKB">
        <authorList>
            <consortium name="RefSeq"/>
        </authorList>
    </citation>
    <scope>IDENTIFICATION</scope>
    <source>
        <tissue evidence="3">Skeletal muscle</tissue>
    </source>
</reference>
<dbReference type="AlphaFoldDB" id="A0A6I9XY11"/>
<sequence>MKGPPKKKPSPEKRKSHSPRKPIDSLRDSHSLSYFPVDWRQISPPAQPPSTPRGRRSQFHTHILYPETGLGIGPCRETDKASAGLQDENTDANLPVPELLVAELQGNEHDLLVLEMPNNY</sequence>
<feature type="region of interest" description="Disordered" evidence="1">
    <location>
        <begin position="1"/>
        <end position="57"/>
    </location>
</feature>
<feature type="compositionally biased region" description="Basic and acidic residues" evidence="1">
    <location>
        <begin position="21"/>
        <end position="30"/>
    </location>
</feature>
<proteinExistence type="predicted"/>
<dbReference type="KEGG" id="tsr:106539171"/>
<dbReference type="RefSeq" id="XP_013909355.1">
    <property type="nucleotide sequence ID" value="XM_014053880.1"/>
</dbReference>
<accession>A0A6I9XY11</accession>
<keyword evidence="2" id="KW-1185">Reference proteome</keyword>
<dbReference type="GeneID" id="106539171"/>